<name>A0A6A6W606_9PEZI</name>
<dbReference type="RefSeq" id="XP_033600809.1">
    <property type="nucleotide sequence ID" value="XM_033746911.1"/>
</dbReference>
<organism evidence="3 4">
    <name type="scientific">Pseudovirgaria hyperparasitica</name>
    <dbReference type="NCBI Taxonomy" id="470096"/>
    <lineage>
        <taxon>Eukaryota</taxon>
        <taxon>Fungi</taxon>
        <taxon>Dikarya</taxon>
        <taxon>Ascomycota</taxon>
        <taxon>Pezizomycotina</taxon>
        <taxon>Dothideomycetes</taxon>
        <taxon>Dothideomycetes incertae sedis</taxon>
        <taxon>Acrospermales</taxon>
        <taxon>Acrospermaceae</taxon>
        <taxon>Pseudovirgaria</taxon>
    </lineage>
</organism>
<dbReference type="Proteomes" id="UP000799437">
    <property type="component" value="Unassembled WGS sequence"/>
</dbReference>
<dbReference type="SUPFAM" id="SSF51695">
    <property type="entry name" value="PLC-like phosphodiesterases"/>
    <property type="match status" value="1"/>
</dbReference>
<feature type="region of interest" description="Disordered" evidence="1">
    <location>
        <begin position="1"/>
        <end position="36"/>
    </location>
</feature>
<dbReference type="EMBL" id="ML996571">
    <property type="protein sequence ID" value="KAF2758358.1"/>
    <property type="molecule type" value="Genomic_DNA"/>
</dbReference>
<feature type="domain" description="GP-PDE" evidence="2">
    <location>
        <begin position="54"/>
        <end position="258"/>
    </location>
</feature>
<feature type="compositionally biased region" description="Polar residues" evidence="1">
    <location>
        <begin position="1"/>
        <end position="15"/>
    </location>
</feature>
<dbReference type="InterPro" id="IPR017946">
    <property type="entry name" value="PLC-like_Pdiesterase_TIM-brl"/>
</dbReference>
<dbReference type="InterPro" id="IPR030395">
    <property type="entry name" value="GP_PDE_dom"/>
</dbReference>
<reference evidence="3" key="1">
    <citation type="journal article" date="2020" name="Stud. Mycol.">
        <title>101 Dothideomycetes genomes: a test case for predicting lifestyles and emergence of pathogens.</title>
        <authorList>
            <person name="Haridas S."/>
            <person name="Albert R."/>
            <person name="Binder M."/>
            <person name="Bloem J."/>
            <person name="Labutti K."/>
            <person name="Salamov A."/>
            <person name="Andreopoulos B."/>
            <person name="Baker S."/>
            <person name="Barry K."/>
            <person name="Bills G."/>
            <person name="Bluhm B."/>
            <person name="Cannon C."/>
            <person name="Castanera R."/>
            <person name="Culley D."/>
            <person name="Daum C."/>
            <person name="Ezra D."/>
            <person name="Gonzalez J."/>
            <person name="Henrissat B."/>
            <person name="Kuo A."/>
            <person name="Liang C."/>
            <person name="Lipzen A."/>
            <person name="Lutzoni F."/>
            <person name="Magnuson J."/>
            <person name="Mondo S."/>
            <person name="Nolan M."/>
            <person name="Ohm R."/>
            <person name="Pangilinan J."/>
            <person name="Park H.-J."/>
            <person name="Ramirez L."/>
            <person name="Alfaro M."/>
            <person name="Sun H."/>
            <person name="Tritt A."/>
            <person name="Yoshinaga Y."/>
            <person name="Zwiers L.-H."/>
            <person name="Turgeon B."/>
            <person name="Goodwin S."/>
            <person name="Spatafora J."/>
            <person name="Crous P."/>
            <person name="Grigoriev I."/>
        </authorList>
    </citation>
    <scope>NUCLEOTIDE SEQUENCE</scope>
    <source>
        <strain evidence="3">CBS 121739</strain>
    </source>
</reference>
<dbReference type="GeneID" id="54487965"/>
<sequence length="258" mass="28999">MAETPVMQTPVQTYGSIPGENERDQPKQFPPLTDLGSTDTFTFATRTSSGSRVPQAIAHRGYKAKFPENTLGAFKGAVDVGADAIETDIHLSQDGVVVLSHDADLQRCFGQPDKIITRDWSYLSTLRTLAAPHESMPRLKDLLEYLTQPGCEHIWVLLDVKVDNDAEEVMKRIAETVHSVPAVDKRPWHERIVVGIWSASWLTQTHTHLPLYPVTHISFSLLTSSRLLSVPNISFNIPHFILRIPFFGRRFVRRAHSP</sequence>
<gene>
    <name evidence="3" type="ORF">EJ05DRAFT_499884</name>
</gene>
<dbReference type="PROSITE" id="PS51704">
    <property type="entry name" value="GP_PDE"/>
    <property type="match status" value="1"/>
</dbReference>
<dbReference type="GO" id="GO:0008081">
    <property type="term" value="F:phosphoric diester hydrolase activity"/>
    <property type="evidence" value="ECO:0007669"/>
    <property type="project" value="InterPro"/>
</dbReference>
<dbReference type="OrthoDB" id="1058301at2759"/>
<proteinExistence type="predicted"/>
<protein>
    <submittedName>
        <fullName evidence="3">PLC-like phosphodiesterase</fullName>
    </submittedName>
</protein>
<dbReference type="Pfam" id="PF03009">
    <property type="entry name" value="GDPD"/>
    <property type="match status" value="1"/>
</dbReference>
<dbReference type="GO" id="GO:0006629">
    <property type="term" value="P:lipid metabolic process"/>
    <property type="evidence" value="ECO:0007669"/>
    <property type="project" value="InterPro"/>
</dbReference>
<accession>A0A6A6W606</accession>
<evidence type="ECO:0000313" key="3">
    <source>
        <dbReference type="EMBL" id="KAF2758358.1"/>
    </source>
</evidence>
<evidence type="ECO:0000259" key="2">
    <source>
        <dbReference type="PROSITE" id="PS51704"/>
    </source>
</evidence>
<evidence type="ECO:0000256" key="1">
    <source>
        <dbReference type="SAM" id="MobiDB-lite"/>
    </source>
</evidence>
<dbReference type="PANTHER" id="PTHR43805:SF1">
    <property type="entry name" value="GP-PDE DOMAIN-CONTAINING PROTEIN"/>
    <property type="match status" value="1"/>
</dbReference>
<dbReference type="Gene3D" id="3.20.20.190">
    <property type="entry name" value="Phosphatidylinositol (PI) phosphodiesterase"/>
    <property type="match status" value="1"/>
</dbReference>
<keyword evidence="4" id="KW-1185">Reference proteome</keyword>
<evidence type="ECO:0000313" key="4">
    <source>
        <dbReference type="Proteomes" id="UP000799437"/>
    </source>
</evidence>
<dbReference type="AlphaFoldDB" id="A0A6A6W606"/>
<dbReference type="PANTHER" id="PTHR43805">
    <property type="entry name" value="GLYCEROPHOSPHORYL DIESTER PHOSPHODIESTERASE"/>
    <property type="match status" value="1"/>
</dbReference>